<name>A0ABW0TMA1_9BACL</name>
<organism evidence="2 3">
    <name type="scientific">Sporosarcina soli</name>
    <dbReference type="NCBI Taxonomy" id="334736"/>
    <lineage>
        <taxon>Bacteria</taxon>
        <taxon>Bacillati</taxon>
        <taxon>Bacillota</taxon>
        <taxon>Bacilli</taxon>
        <taxon>Bacillales</taxon>
        <taxon>Caryophanaceae</taxon>
        <taxon>Sporosarcina</taxon>
    </lineage>
</organism>
<evidence type="ECO:0000256" key="1">
    <source>
        <dbReference type="SAM" id="MobiDB-lite"/>
    </source>
</evidence>
<protein>
    <recommendedName>
        <fullName evidence="4">YfhD family protein</fullName>
    </recommendedName>
</protein>
<keyword evidence="3" id="KW-1185">Reference proteome</keyword>
<dbReference type="Proteomes" id="UP001596109">
    <property type="component" value="Unassembled WGS sequence"/>
</dbReference>
<dbReference type="EMBL" id="JBHSNO010000008">
    <property type="protein sequence ID" value="MFC5590629.1"/>
    <property type="molecule type" value="Genomic_DNA"/>
</dbReference>
<evidence type="ECO:0000313" key="2">
    <source>
        <dbReference type="EMBL" id="MFC5590629.1"/>
    </source>
</evidence>
<feature type="region of interest" description="Disordered" evidence="1">
    <location>
        <begin position="1"/>
        <end position="33"/>
    </location>
</feature>
<sequence length="59" mass="6804">MGKDEHKTGGNNSRSLPQTPKNQKISPSDMATEFAEEFGELAYLKPKRERMIPNERKRK</sequence>
<comment type="caution">
    <text evidence="2">The sequence shown here is derived from an EMBL/GenBank/DDBJ whole genome shotgun (WGS) entry which is preliminary data.</text>
</comment>
<accession>A0ABW0TMA1</accession>
<gene>
    <name evidence="2" type="ORF">ACFPRA_17110</name>
</gene>
<feature type="compositionally biased region" description="Polar residues" evidence="1">
    <location>
        <begin position="9"/>
        <end position="26"/>
    </location>
</feature>
<evidence type="ECO:0000313" key="3">
    <source>
        <dbReference type="Proteomes" id="UP001596109"/>
    </source>
</evidence>
<evidence type="ECO:0008006" key="4">
    <source>
        <dbReference type="Google" id="ProtNLM"/>
    </source>
</evidence>
<reference evidence="3" key="1">
    <citation type="journal article" date="2019" name="Int. J. Syst. Evol. Microbiol.">
        <title>The Global Catalogue of Microorganisms (GCM) 10K type strain sequencing project: providing services to taxonomists for standard genome sequencing and annotation.</title>
        <authorList>
            <consortium name="The Broad Institute Genomics Platform"/>
            <consortium name="The Broad Institute Genome Sequencing Center for Infectious Disease"/>
            <person name="Wu L."/>
            <person name="Ma J."/>
        </authorList>
    </citation>
    <scope>NUCLEOTIDE SEQUENCE [LARGE SCALE GENOMIC DNA]</scope>
    <source>
        <strain evidence="3">CGMCC 4.1434</strain>
    </source>
</reference>
<dbReference type="RefSeq" id="WP_381437376.1">
    <property type="nucleotide sequence ID" value="NZ_JBHSNO010000008.1"/>
</dbReference>
<proteinExistence type="predicted"/>